<proteinExistence type="predicted"/>
<gene>
    <name evidence="2" type="ORF">KK1_019377</name>
</gene>
<dbReference type="InterPro" id="IPR039537">
    <property type="entry name" value="Retrotran_Ty1/copia-like"/>
</dbReference>
<protein>
    <recommendedName>
        <fullName evidence="1">GAG-pre-integrase domain-containing protein</fullName>
    </recommendedName>
</protein>
<organism evidence="2 3">
    <name type="scientific">Cajanus cajan</name>
    <name type="common">Pigeon pea</name>
    <name type="synonym">Cajanus indicus</name>
    <dbReference type="NCBI Taxonomy" id="3821"/>
    <lineage>
        <taxon>Eukaryota</taxon>
        <taxon>Viridiplantae</taxon>
        <taxon>Streptophyta</taxon>
        <taxon>Embryophyta</taxon>
        <taxon>Tracheophyta</taxon>
        <taxon>Spermatophyta</taxon>
        <taxon>Magnoliopsida</taxon>
        <taxon>eudicotyledons</taxon>
        <taxon>Gunneridae</taxon>
        <taxon>Pentapetalae</taxon>
        <taxon>rosids</taxon>
        <taxon>fabids</taxon>
        <taxon>Fabales</taxon>
        <taxon>Fabaceae</taxon>
        <taxon>Papilionoideae</taxon>
        <taxon>50 kb inversion clade</taxon>
        <taxon>NPAAA clade</taxon>
        <taxon>indigoferoid/millettioid clade</taxon>
        <taxon>Phaseoleae</taxon>
        <taxon>Cajanus</taxon>
    </lineage>
</organism>
<dbReference type="PANTHER" id="PTHR42648:SF28">
    <property type="entry name" value="TRANSPOSON-ENCODED PROTEIN WITH RIBONUCLEASE H-LIKE AND RETROVIRUS ZINC FINGER-LIKE DOMAINS"/>
    <property type="match status" value="1"/>
</dbReference>
<dbReference type="Pfam" id="PF13976">
    <property type="entry name" value="gag_pre-integrs"/>
    <property type="match status" value="1"/>
</dbReference>
<sequence>MRLGHMSECGMNDLNERGFLDGQRIEKLDFCEHCVYRKQCRVKFSTRVRKTQGSFNYIHLDLWSLLSVHSHGEERYMLTFINDYS</sequence>
<evidence type="ECO:0000313" key="2">
    <source>
        <dbReference type="EMBL" id="KYP64771.1"/>
    </source>
</evidence>
<evidence type="ECO:0000259" key="1">
    <source>
        <dbReference type="Pfam" id="PF13976"/>
    </source>
</evidence>
<dbReference type="InterPro" id="IPR025724">
    <property type="entry name" value="GAG-pre-integrase_dom"/>
</dbReference>
<dbReference type="Gramene" id="C.cajan_18831.t">
    <property type="protein sequence ID" value="C.cajan_18831.t.cds1"/>
    <property type="gene ID" value="C.cajan_18831"/>
</dbReference>
<keyword evidence="3" id="KW-1185">Reference proteome</keyword>
<dbReference type="PANTHER" id="PTHR42648">
    <property type="entry name" value="TRANSPOSASE, PUTATIVE-RELATED"/>
    <property type="match status" value="1"/>
</dbReference>
<accession>A0A151TCJ5</accession>
<feature type="domain" description="GAG-pre-integrase" evidence="1">
    <location>
        <begin position="1"/>
        <end position="39"/>
    </location>
</feature>
<dbReference type="AlphaFoldDB" id="A0A151TCJ5"/>
<reference evidence="2 3" key="1">
    <citation type="journal article" date="2012" name="Nat. Biotechnol.">
        <title>Draft genome sequence of pigeonpea (Cajanus cajan), an orphan legume crop of resource-poor farmers.</title>
        <authorList>
            <person name="Varshney R.K."/>
            <person name="Chen W."/>
            <person name="Li Y."/>
            <person name="Bharti A.K."/>
            <person name="Saxena R.K."/>
            <person name="Schlueter J.A."/>
            <person name="Donoghue M.T."/>
            <person name="Azam S."/>
            <person name="Fan G."/>
            <person name="Whaley A.M."/>
            <person name="Farmer A.D."/>
            <person name="Sheridan J."/>
            <person name="Iwata A."/>
            <person name="Tuteja R."/>
            <person name="Penmetsa R.V."/>
            <person name="Wu W."/>
            <person name="Upadhyaya H.D."/>
            <person name="Yang S.P."/>
            <person name="Shah T."/>
            <person name="Saxena K.B."/>
            <person name="Michael T."/>
            <person name="McCombie W.R."/>
            <person name="Yang B."/>
            <person name="Zhang G."/>
            <person name="Yang H."/>
            <person name="Wang J."/>
            <person name="Spillane C."/>
            <person name="Cook D.R."/>
            <person name="May G.D."/>
            <person name="Xu X."/>
            <person name="Jackson S.A."/>
        </authorList>
    </citation>
    <scope>NUCLEOTIDE SEQUENCE [LARGE SCALE GENOMIC DNA]</scope>
    <source>
        <strain evidence="3">cv. Asha</strain>
    </source>
</reference>
<name>A0A151TCJ5_CAJCA</name>
<dbReference type="Proteomes" id="UP000075243">
    <property type="component" value="Chromosome 7"/>
</dbReference>
<evidence type="ECO:0000313" key="3">
    <source>
        <dbReference type="Proteomes" id="UP000075243"/>
    </source>
</evidence>
<dbReference type="EMBL" id="CM003609">
    <property type="protein sequence ID" value="KYP64771.1"/>
    <property type="molecule type" value="Genomic_DNA"/>
</dbReference>